<evidence type="ECO:0000313" key="3">
    <source>
        <dbReference type="EMBL" id="TQM65898.1"/>
    </source>
</evidence>
<organism evidence="3 4">
    <name type="scientific">Klugiella xanthotipulae</name>
    <dbReference type="NCBI Taxonomy" id="244735"/>
    <lineage>
        <taxon>Bacteria</taxon>
        <taxon>Bacillati</taxon>
        <taxon>Actinomycetota</taxon>
        <taxon>Actinomycetes</taxon>
        <taxon>Micrococcales</taxon>
        <taxon>Microbacteriaceae</taxon>
        <taxon>Klugiella</taxon>
    </lineage>
</organism>
<accession>A0A543I5P5</accession>
<keyword evidence="4" id="KW-1185">Reference proteome</keyword>
<dbReference type="EMBL" id="VFPN01000001">
    <property type="protein sequence ID" value="TQM65898.1"/>
    <property type="molecule type" value="Genomic_DNA"/>
</dbReference>
<evidence type="ECO:0000256" key="1">
    <source>
        <dbReference type="SAM" id="Coils"/>
    </source>
</evidence>
<dbReference type="Proteomes" id="UP000318331">
    <property type="component" value="Unassembled WGS sequence"/>
</dbReference>
<evidence type="ECO:0008006" key="5">
    <source>
        <dbReference type="Google" id="ProtNLM"/>
    </source>
</evidence>
<keyword evidence="1" id="KW-0175">Coiled coil</keyword>
<feature type="coiled-coil region" evidence="1">
    <location>
        <begin position="61"/>
        <end position="88"/>
    </location>
</feature>
<dbReference type="RefSeq" id="WP_170206001.1">
    <property type="nucleotide sequence ID" value="NZ_BAAAYS010000030.1"/>
</dbReference>
<evidence type="ECO:0000313" key="4">
    <source>
        <dbReference type="Proteomes" id="UP000318331"/>
    </source>
</evidence>
<gene>
    <name evidence="3" type="ORF">FB466_0718</name>
</gene>
<feature type="region of interest" description="Disordered" evidence="2">
    <location>
        <begin position="96"/>
        <end position="116"/>
    </location>
</feature>
<sequence>MTIVFNEEAADSLITTARAADTELRNEGVLRRGAVETAVQDFSGGYARLFTTASSFESEDRGKLAGILDDLANQVEEAQRKAAEETDRHKKLADWRVRDEEREQRRPHRHDRCGDRQLLRPQTLRNARCPTHHLGNVLRAATHTDLGRLLE</sequence>
<comment type="caution">
    <text evidence="3">The sequence shown here is derived from an EMBL/GenBank/DDBJ whole genome shotgun (WGS) entry which is preliminary data.</text>
</comment>
<evidence type="ECO:0000256" key="2">
    <source>
        <dbReference type="SAM" id="MobiDB-lite"/>
    </source>
</evidence>
<protein>
    <recommendedName>
        <fullName evidence="5">Excreted virulence factor EspC (Type VII ESX diderm)</fullName>
    </recommendedName>
</protein>
<name>A0A543I5P5_9MICO</name>
<proteinExistence type="predicted"/>
<reference evidence="3 4" key="1">
    <citation type="submission" date="2019-06" db="EMBL/GenBank/DDBJ databases">
        <title>Sequencing the genomes of 1000 actinobacteria strains.</title>
        <authorList>
            <person name="Klenk H.-P."/>
        </authorList>
    </citation>
    <scope>NUCLEOTIDE SEQUENCE [LARGE SCALE GENOMIC DNA]</scope>
    <source>
        <strain evidence="3 4">DSM 18031</strain>
    </source>
</reference>
<dbReference type="AlphaFoldDB" id="A0A543I5P5"/>